<gene>
    <name evidence="5" type="ORF">GmarT_26380</name>
</gene>
<dbReference type="InterPro" id="IPR011990">
    <property type="entry name" value="TPR-like_helical_dom_sf"/>
</dbReference>
<feature type="repeat" description="TPR" evidence="3">
    <location>
        <begin position="25"/>
        <end position="58"/>
    </location>
</feature>
<sequence>MPTLRSILLIHGLLLLCCSSPSIAQDRIRELADEQYRAGNYTQAIRIYDQAVIVNPQNSLNFHDRGVVYAAMKNYERAITDMLIAESLNPRNPHHFFEKGRFHYETKAYELALAELNHAIVLDDEYAHAYLYRGKTLVEMGREHQGLADLKTAVRLKPAYDKAYQWAVTKIKNHWVRLESVQFRIDELGKTDSYHTRAHVYANLKQYEKALADFDRETERASGPTKESQINNCKENLIEDIAIEKAVEKKQGPPPDPVGRKVIVLASADLKEGTKVKGQVHTGQIYTVSHESGDWFYLAERPGWVHQRYVMLFDEAADYAGLKHFERRIQAAPADLVALYSLGSLKACLGKHKEAIVYFLDGLSAIKKQQRLLKRLYGDQTLVLFQSDFIMNVGNCYLACGGEKRAIHYLNQAIEISPLNYEACYNRALAYIRLGQRQEAVNDLNKALELSPGHLLAQNLLRKIIVD</sequence>
<dbReference type="GeneID" id="98647195"/>
<keyword evidence="2 3" id="KW-0802">TPR repeat</keyword>
<feature type="chain" id="PRO_5047230778" evidence="4">
    <location>
        <begin position="25"/>
        <end position="467"/>
    </location>
</feature>
<reference evidence="5 6" key="1">
    <citation type="submission" date="2019-08" db="EMBL/GenBank/DDBJ databases">
        <title>Deep-cultivation of Planctomycetes and their phenomic and genomic characterization uncovers novel biology.</title>
        <authorList>
            <person name="Wiegand S."/>
            <person name="Jogler M."/>
            <person name="Boedeker C."/>
            <person name="Pinto D."/>
            <person name="Vollmers J."/>
            <person name="Rivas-Marin E."/>
            <person name="Kohn T."/>
            <person name="Peeters S.H."/>
            <person name="Heuer A."/>
            <person name="Rast P."/>
            <person name="Oberbeckmann S."/>
            <person name="Bunk B."/>
            <person name="Jeske O."/>
            <person name="Meyerdierks A."/>
            <person name="Storesund J.E."/>
            <person name="Kallscheuer N."/>
            <person name="Luecker S."/>
            <person name="Lage O.M."/>
            <person name="Pohl T."/>
            <person name="Merkel B.J."/>
            <person name="Hornburger P."/>
            <person name="Mueller R.-W."/>
            <person name="Bruemmer F."/>
            <person name="Labrenz M."/>
            <person name="Spormann A.M."/>
            <person name="Op den Camp H."/>
            <person name="Overmann J."/>
            <person name="Amann R."/>
            <person name="Jetten M.S.M."/>
            <person name="Mascher T."/>
            <person name="Medema M.H."/>
            <person name="Devos D.P."/>
            <person name="Kaster A.-K."/>
            <person name="Ovreas L."/>
            <person name="Rohde M."/>
            <person name="Galperin M.Y."/>
            <person name="Jogler C."/>
        </authorList>
    </citation>
    <scope>NUCLEOTIDE SEQUENCE [LARGE SCALE GENOMIC DNA]</scope>
    <source>
        <strain evidence="5 6">DSM 8797</strain>
    </source>
</reference>
<evidence type="ECO:0000313" key="6">
    <source>
        <dbReference type="Proteomes" id="UP000322887"/>
    </source>
</evidence>
<organism evidence="5 6">
    <name type="scientific">Gimesia maris</name>
    <dbReference type="NCBI Taxonomy" id="122"/>
    <lineage>
        <taxon>Bacteria</taxon>
        <taxon>Pseudomonadati</taxon>
        <taxon>Planctomycetota</taxon>
        <taxon>Planctomycetia</taxon>
        <taxon>Planctomycetales</taxon>
        <taxon>Planctomycetaceae</taxon>
        <taxon>Gimesia</taxon>
    </lineage>
</organism>
<dbReference type="InterPro" id="IPR050498">
    <property type="entry name" value="Ycf3"/>
</dbReference>
<accession>A0ABX5YMH5</accession>
<evidence type="ECO:0000256" key="2">
    <source>
        <dbReference type="ARBA" id="ARBA00022803"/>
    </source>
</evidence>
<dbReference type="PROSITE" id="PS50293">
    <property type="entry name" value="TPR_REGION"/>
    <property type="match status" value="1"/>
</dbReference>
<dbReference type="InterPro" id="IPR013105">
    <property type="entry name" value="TPR_2"/>
</dbReference>
<dbReference type="SUPFAM" id="SSF48452">
    <property type="entry name" value="TPR-like"/>
    <property type="match status" value="2"/>
</dbReference>
<dbReference type="Gene3D" id="1.25.40.10">
    <property type="entry name" value="Tetratricopeptide repeat domain"/>
    <property type="match status" value="3"/>
</dbReference>
<feature type="repeat" description="TPR" evidence="3">
    <location>
        <begin position="59"/>
        <end position="92"/>
    </location>
</feature>
<keyword evidence="1" id="KW-0677">Repeat</keyword>
<proteinExistence type="predicted"/>
<dbReference type="Pfam" id="PF13181">
    <property type="entry name" value="TPR_8"/>
    <property type="match status" value="2"/>
</dbReference>
<feature type="repeat" description="TPR" evidence="3">
    <location>
        <begin position="387"/>
        <end position="420"/>
    </location>
</feature>
<dbReference type="RefSeq" id="WP_002646128.1">
    <property type="nucleotide sequence ID" value="NZ_CP036353.1"/>
</dbReference>
<dbReference type="Proteomes" id="UP000322887">
    <property type="component" value="Chromosome"/>
</dbReference>
<keyword evidence="5" id="KW-0449">Lipoprotein</keyword>
<feature type="repeat" description="TPR" evidence="3">
    <location>
        <begin position="421"/>
        <end position="454"/>
    </location>
</feature>
<dbReference type="Pfam" id="PF07719">
    <property type="entry name" value="TPR_2"/>
    <property type="match status" value="1"/>
</dbReference>
<evidence type="ECO:0000256" key="3">
    <source>
        <dbReference type="PROSITE-ProRule" id="PRU00339"/>
    </source>
</evidence>
<dbReference type="PANTHER" id="PTHR44858:SF1">
    <property type="entry name" value="UDP-N-ACETYLGLUCOSAMINE--PEPTIDE N-ACETYLGLUCOSAMINYLTRANSFERASE SPINDLY-RELATED"/>
    <property type="match status" value="1"/>
</dbReference>
<dbReference type="PANTHER" id="PTHR44858">
    <property type="entry name" value="TETRATRICOPEPTIDE REPEAT PROTEIN 6"/>
    <property type="match status" value="1"/>
</dbReference>
<dbReference type="PROSITE" id="PS50005">
    <property type="entry name" value="TPR"/>
    <property type="match status" value="4"/>
</dbReference>
<protein>
    <submittedName>
        <fullName evidence="5">Lipoprotein NlpI</fullName>
    </submittedName>
</protein>
<dbReference type="InterPro" id="IPR019734">
    <property type="entry name" value="TPR_rpt"/>
</dbReference>
<keyword evidence="4" id="KW-0732">Signal</keyword>
<keyword evidence="6" id="KW-1185">Reference proteome</keyword>
<name>A0ABX5YMH5_9PLAN</name>
<dbReference type="Pfam" id="PF13432">
    <property type="entry name" value="TPR_16"/>
    <property type="match status" value="1"/>
</dbReference>
<evidence type="ECO:0000313" key="5">
    <source>
        <dbReference type="EMBL" id="QEG16770.1"/>
    </source>
</evidence>
<evidence type="ECO:0000256" key="4">
    <source>
        <dbReference type="SAM" id="SignalP"/>
    </source>
</evidence>
<feature type="signal peptide" evidence="4">
    <location>
        <begin position="1"/>
        <end position="24"/>
    </location>
</feature>
<evidence type="ECO:0000256" key="1">
    <source>
        <dbReference type="ARBA" id="ARBA00022737"/>
    </source>
</evidence>
<dbReference type="SMART" id="SM00028">
    <property type="entry name" value="TPR"/>
    <property type="match status" value="8"/>
</dbReference>
<dbReference type="EMBL" id="CP042910">
    <property type="protein sequence ID" value="QEG16770.1"/>
    <property type="molecule type" value="Genomic_DNA"/>
</dbReference>